<proteinExistence type="predicted"/>
<dbReference type="Pfam" id="PF17963">
    <property type="entry name" value="Big_9"/>
    <property type="match status" value="1"/>
</dbReference>
<evidence type="ECO:0000313" key="1">
    <source>
        <dbReference type="EMBL" id="QBK86694.1"/>
    </source>
</evidence>
<dbReference type="EMBL" id="MK500335">
    <property type="protein sequence ID" value="QBK86694.1"/>
    <property type="molecule type" value="Genomic_DNA"/>
</dbReference>
<name>A0A481YVW5_9VIRU</name>
<dbReference type="Gene3D" id="2.60.40.2810">
    <property type="match status" value="1"/>
</dbReference>
<gene>
    <name evidence="1" type="ORF">LCMAC103_00230</name>
</gene>
<organism evidence="1">
    <name type="scientific">Marseillevirus LCMAC103</name>
    <dbReference type="NCBI Taxonomy" id="2506604"/>
    <lineage>
        <taxon>Viruses</taxon>
        <taxon>Varidnaviria</taxon>
        <taxon>Bamfordvirae</taxon>
        <taxon>Nucleocytoviricota</taxon>
        <taxon>Megaviricetes</taxon>
        <taxon>Pimascovirales</taxon>
        <taxon>Pimascovirales incertae sedis</taxon>
        <taxon>Marseilleviridae</taxon>
    </lineage>
</organism>
<sequence length="612" mass="64250">MADNVNFKVFQDHTFHHLEKFELLTIPTHVLSLQPIRPEGSFLYNVTNDILYYSDGTKWICLLTNIHLCDQLGMTTGDLLTADGTACDLVNIGTLNEVLSVGGSGKPIWQDVCVSMGMTAAGDLVTFDGTNCEIIPVGTNLEVLTVDPGTGLPSWEDACAALGMTAAGDLATYDGTNCIILPVGTNLEVLTVDPGTGLPSWEDACAALGMTAAGDLASYDGTNCTIIAVGSANEVLTVADTLVPEWQGPVALNDNYDCTRAGEEVKIDVLTNDNGVVSPVAVVSGPLHGTVGAPAAGVIPYTADVRYTGQDWFSYSATVNGAATAQNATVHIDVRADKPTGTGFRFIYAEGTSPFNILEYNDGTSLLYSPGRIANGLATNRDDNLIYYTIFDGTSTTINAIDYLDSPVSEFEVANITTDAIFDFAQTGNGWANADQALGGTYHNGVLYLAGDGGGLSETDGHYRIVLAPVDRSVPSQEVLDAHFVQWSDSGGGISRVMGDLQYNHNSGMLMVTSDEINGGGTHDAEIATIDPASGVVHQSVALVGVSGDAGVTPSNYQIVWGAGGEILMSDHDGVSATTINTLNTQSGEIDFLATLPSTNVHDLAEYISQPC</sequence>
<reference evidence="1" key="1">
    <citation type="journal article" date="2019" name="MBio">
        <title>Virus Genomes from Deep Sea Sediments Expand the Ocean Megavirome and Support Independent Origins of Viral Gigantism.</title>
        <authorList>
            <person name="Backstrom D."/>
            <person name="Yutin N."/>
            <person name="Jorgensen S.L."/>
            <person name="Dharamshi J."/>
            <person name="Homa F."/>
            <person name="Zaremba-Niedwiedzka K."/>
            <person name="Spang A."/>
            <person name="Wolf Y.I."/>
            <person name="Koonin E.V."/>
            <person name="Ettema T.J."/>
        </authorList>
    </citation>
    <scope>NUCLEOTIDE SEQUENCE</scope>
</reference>
<accession>A0A481YVW5</accession>
<protein>
    <submittedName>
        <fullName evidence="1">Uncharacterized protein</fullName>
    </submittedName>
</protein>